<protein>
    <recommendedName>
        <fullName evidence="3">RHS repeat protein</fullName>
    </recommendedName>
</protein>
<reference evidence="1 2" key="1">
    <citation type="submission" date="2018-02" db="EMBL/GenBank/DDBJ databases">
        <title>Complete genome sequence of Streptomyces dengpaensis, the producer of angucyclines.</title>
        <authorList>
            <person name="Yumei L."/>
        </authorList>
    </citation>
    <scope>NUCLEOTIDE SEQUENCE [LARGE SCALE GENOMIC DNA]</scope>
    <source>
        <strain evidence="1 2">XZHG99</strain>
    </source>
</reference>
<dbReference type="EMBL" id="CP026652">
    <property type="protein sequence ID" value="AVH59456.1"/>
    <property type="molecule type" value="Genomic_DNA"/>
</dbReference>
<organism evidence="1 2">
    <name type="scientific">Streptomyces dengpaensis</name>
    <dbReference type="NCBI Taxonomy" id="2049881"/>
    <lineage>
        <taxon>Bacteria</taxon>
        <taxon>Bacillati</taxon>
        <taxon>Actinomycetota</taxon>
        <taxon>Actinomycetes</taxon>
        <taxon>Kitasatosporales</taxon>
        <taxon>Streptomycetaceae</taxon>
        <taxon>Streptomyces</taxon>
    </lineage>
</organism>
<keyword evidence="2" id="KW-1185">Reference proteome</keyword>
<dbReference type="RefSeq" id="WP_099504625.1">
    <property type="nucleotide sequence ID" value="NZ_CP026652.1"/>
</dbReference>
<accession>A0ABM6SXY6</accession>
<evidence type="ECO:0000313" key="2">
    <source>
        <dbReference type="Proteomes" id="UP000238413"/>
    </source>
</evidence>
<sequence length="85" mass="9494">MKTVSVGKSATDESPKVTSYTYTDRGQKLKETKANGNTVDYTYYLDGPVKTTTEKKSNGTTLVSSHTYAYDPNYDSTILRPGRWN</sequence>
<dbReference type="Gene3D" id="2.180.10.10">
    <property type="entry name" value="RHS repeat-associated core"/>
    <property type="match status" value="1"/>
</dbReference>
<proteinExistence type="predicted"/>
<evidence type="ECO:0008006" key="3">
    <source>
        <dbReference type="Google" id="ProtNLM"/>
    </source>
</evidence>
<gene>
    <name evidence="1" type="ORF">C4B68_31070</name>
</gene>
<name>A0ABM6SXY6_9ACTN</name>
<dbReference type="Proteomes" id="UP000238413">
    <property type="component" value="Chromosome"/>
</dbReference>
<evidence type="ECO:0000313" key="1">
    <source>
        <dbReference type="EMBL" id="AVH59456.1"/>
    </source>
</evidence>